<keyword evidence="1" id="KW-1133">Transmembrane helix</keyword>
<evidence type="ECO:0000313" key="2">
    <source>
        <dbReference type="EMBL" id="MBW2941755.1"/>
    </source>
</evidence>
<sequence length="90" mass="10012">MVLPKRESIIIACLVALIGVLFSSWLLVEVVLLMVVLSFAIRGVIWPNDKVKEHPVWFGCFWGLLVGILGYPVWEATGIINLVPKILGKI</sequence>
<keyword evidence="1" id="KW-0472">Membrane</keyword>
<comment type="caution">
    <text evidence="2">The sequence shown here is derived from an EMBL/GenBank/DDBJ whole genome shotgun (WGS) entry which is preliminary data.</text>
</comment>
<feature type="transmembrane region" description="Helical" evidence="1">
    <location>
        <begin position="9"/>
        <end position="41"/>
    </location>
</feature>
<protein>
    <recommendedName>
        <fullName evidence="4">Phosphatidate cytidylyltransferase</fullName>
    </recommendedName>
</protein>
<proteinExistence type="predicted"/>
<gene>
    <name evidence="2" type="ORF">KXJ70_13245</name>
</gene>
<keyword evidence="3" id="KW-1185">Reference proteome</keyword>
<feature type="transmembrane region" description="Helical" evidence="1">
    <location>
        <begin position="61"/>
        <end position="83"/>
    </location>
</feature>
<reference evidence="2" key="1">
    <citation type="submission" date="2021-07" db="EMBL/GenBank/DDBJ databases">
        <title>Zhongshania sp. CAU 1632 isolated from seawater.</title>
        <authorList>
            <person name="Kim W."/>
        </authorList>
    </citation>
    <scope>NUCLEOTIDE SEQUENCE</scope>
    <source>
        <strain evidence="2">CAU 1632</strain>
    </source>
</reference>
<dbReference type="Proteomes" id="UP001166291">
    <property type="component" value="Unassembled WGS sequence"/>
</dbReference>
<keyword evidence="1" id="KW-0812">Transmembrane</keyword>
<evidence type="ECO:0000313" key="3">
    <source>
        <dbReference type="Proteomes" id="UP001166291"/>
    </source>
</evidence>
<accession>A0ABS6VVN1</accession>
<dbReference type="RefSeq" id="WP_219043981.1">
    <property type="nucleotide sequence ID" value="NZ_JAHWDQ010000003.1"/>
</dbReference>
<dbReference type="EMBL" id="JAHWDQ010000003">
    <property type="protein sequence ID" value="MBW2941755.1"/>
    <property type="molecule type" value="Genomic_DNA"/>
</dbReference>
<name>A0ABS6VVN1_9GAMM</name>
<evidence type="ECO:0008006" key="4">
    <source>
        <dbReference type="Google" id="ProtNLM"/>
    </source>
</evidence>
<organism evidence="2 3">
    <name type="scientific">Zhongshania aquimaris</name>
    <dbReference type="NCBI Taxonomy" id="2857107"/>
    <lineage>
        <taxon>Bacteria</taxon>
        <taxon>Pseudomonadati</taxon>
        <taxon>Pseudomonadota</taxon>
        <taxon>Gammaproteobacteria</taxon>
        <taxon>Cellvibrionales</taxon>
        <taxon>Spongiibacteraceae</taxon>
        <taxon>Zhongshania</taxon>
    </lineage>
</organism>
<evidence type="ECO:0000256" key="1">
    <source>
        <dbReference type="SAM" id="Phobius"/>
    </source>
</evidence>